<proteinExistence type="inferred from homology"/>
<feature type="transmembrane region" description="Helical" evidence="6">
    <location>
        <begin position="269"/>
        <end position="287"/>
    </location>
</feature>
<evidence type="ECO:0000256" key="2">
    <source>
        <dbReference type="ARBA" id="ARBA00009773"/>
    </source>
</evidence>
<dbReference type="GO" id="GO:0055085">
    <property type="term" value="P:transmembrane transport"/>
    <property type="evidence" value="ECO:0007669"/>
    <property type="project" value="TreeGrafter"/>
</dbReference>
<dbReference type="EMBL" id="CP159510">
    <property type="protein sequence ID" value="XCJ17707.1"/>
    <property type="molecule type" value="Genomic_DNA"/>
</dbReference>
<dbReference type="RefSeq" id="WP_240697238.1">
    <property type="nucleotide sequence ID" value="NZ_CP159510.1"/>
</dbReference>
<evidence type="ECO:0000313" key="7">
    <source>
        <dbReference type="EMBL" id="XCJ17707.1"/>
    </source>
</evidence>
<keyword evidence="4 6" id="KW-1133">Transmembrane helix</keyword>
<dbReference type="GO" id="GO:0016020">
    <property type="term" value="C:membrane"/>
    <property type="evidence" value="ECO:0007669"/>
    <property type="project" value="UniProtKB-SubCell"/>
</dbReference>
<keyword evidence="3 6" id="KW-0812">Transmembrane</keyword>
<evidence type="ECO:0000256" key="5">
    <source>
        <dbReference type="ARBA" id="ARBA00023136"/>
    </source>
</evidence>
<organism evidence="7">
    <name type="scientific">Sporolactobacillus sp. Y61</name>
    <dbReference type="NCBI Taxonomy" id="3160863"/>
    <lineage>
        <taxon>Bacteria</taxon>
        <taxon>Bacillati</taxon>
        <taxon>Bacillota</taxon>
        <taxon>Bacilli</taxon>
        <taxon>Bacillales</taxon>
        <taxon>Sporolactobacillaceae</taxon>
        <taxon>Sporolactobacillus</taxon>
    </lineage>
</organism>
<dbReference type="PANTHER" id="PTHR21716:SF62">
    <property type="entry name" value="TRANSPORT PROTEIN YDBI-RELATED"/>
    <property type="match status" value="1"/>
</dbReference>
<comment type="similarity">
    <text evidence="2">Belongs to the autoinducer-2 exporter (AI-2E) (TC 2.A.86) family.</text>
</comment>
<reference evidence="7" key="1">
    <citation type="submission" date="2024-06" db="EMBL/GenBank/DDBJ databases">
        <authorList>
            <person name="Fan A."/>
            <person name="Zhang F.Y."/>
            <person name="Zhang L."/>
        </authorList>
    </citation>
    <scope>NUCLEOTIDE SEQUENCE</scope>
    <source>
        <strain evidence="7">Y61</strain>
    </source>
</reference>
<dbReference type="Pfam" id="PF01594">
    <property type="entry name" value="AI-2E_transport"/>
    <property type="match status" value="1"/>
</dbReference>
<evidence type="ECO:0000256" key="3">
    <source>
        <dbReference type="ARBA" id="ARBA00022692"/>
    </source>
</evidence>
<name>A0AAU8IHP2_9BACL</name>
<feature type="transmembrane region" description="Helical" evidence="6">
    <location>
        <begin position="18"/>
        <end position="35"/>
    </location>
</feature>
<feature type="transmembrane region" description="Helical" evidence="6">
    <location>
        <begin position="41"/>
        <end position="57"/>
    </location>
</feature>
<dbReference type="AlphaFoldDB" id="A0AAU8IHP2"/>
<feature type="transmembrane region" description="Helical" evidence="6">
    <location>
        <begin position="316"/>
        <end position="337"/>
    </location>
</feature>
<accession>A0AAU8IHP2</accession>
<gene>
    <name evidence="7" type="ORF">ABNN70_04285</name>
</gene>
<evidence type="ECO:0000256" key="4">
    <source>
        <dbReference type="ARBA" id="ARBA00022989"/>
    </source>
</evidence>
<feature type="transmembrane region" description="Helical" evidence="6">
    <location>
        <begin position="69"/>
        <end position="92"/>
    </location>
</feature>
<feature type="transmembrane region" description="Helical" evidence="6">
    <location>
        <begin position="208"/>
        <end position="228"/>
    </location>
</feature>
<protein>
    <submittedName>
        <fullName evidence="7">AI-2E family transporter</fullName>
    </submittedName>
</protein>
<feature type="transmembrane region" description="Helical" evidence="6">
    <location>
        <begin position="139"/>
        <end position="164"/>
    </location>
</feature>
<feature type="transmembrane region" description="Helical" evidence="6">
    <location>
        <begin position="235"/>
        <end position="263"/>
    </location>
</feature>
<dbReference type="PANTHER" id="PTHR21716">
    <property type="entry name" value="TRANSMEMBRANE PROTEIN"/>
    <property type="match status" value="1"/>
</dbReference>
<keyword evidence="5 6" id="KW-0472">Membrane</keyword>
<comment type="subcellular location">
    <subcellularLocation>
        <location evidence="1">Membrane</location>
        <topology evidence="1">Multi-pass membrane protein</topology>
    </subcellularLocation>
</comment>
<evidence type="ECO:0000256" key="6">
    <source>
        <dbReference type="SAM" id="Phobius"/>
    </source>
</evidence>
<dbReference type="InterPro" id="IPR002549">
    <property type="entry name" value="AI-2E-like"/>
</dbReference>
<sequence>MGKRQLMNRIIDYLKRQSVRRVLIFALLIFILYLVRSLMDLLLLTFIFSFLIDRLETFVHRKLKIPRRLVVIILYSLIVVGIYAAVTVYLPIIAEQTVQLYHSIVTTIRDFRGSVLINAIVDQLQRNNVDEYLRSGVKFIITSFTSFSTFAIDLFLALLLSLFFSLEKERVIQFTKGFKKSKISFLYNELAFFGSRFVETFGKVLEAQFIIALVNTAITSAILALLHFPQLFSLIIMVFVLSLIPVAGVVISLIPLCIIGYTIGGIRDVIYMVLTILAVHAIEAYVLNPKLMSAKTELPVFFTFVILIFSEHFFGIWGLIVGLPIFVFLIDVLGVSYKRPPKKLPFRRNNAH</sequence>
<evidence type="ECO:0000256" key="1">
    <source>
        <dbReference type="ARBA" id="ARBA00004141"/>
    </source>
</evidence>